<dbReference type="InterPro" id="IPR031025">
    <property type="entry name" value="LruC_dom"/>
</dbReference>
<organism evidence="3 4">
    <name type="scientific">Croceimicrobium hydrocarbonivorans</name>
    <dbReference type="NCBI Taxonomy" id="2761580"/>
    <lineage>
        <taxon>Bacteria</taxon>
        <taxon>Pseudomonadati</taxon>
        <taxon>Bacteroidota</taxon>
        <taxon>Flavobacteriia</taxon>
        <taxon>Flavobacteriales</taxon>
        <taxon>Owenweeksiaceae</taxon>
        <taxon>Croceimicrobium</taxon>
    </lineage>
</organism>
<dbReference type="EMBL" id="CP060139">
    <property type="protein sequence ID" value="QNR23751.1"/>
    <property type="molecule type" value="Genomic_DNA"/>
</dbReference>
<evidence type="ECO:0000256" key="1">
    <source>
        <dbReference type="SAM" id="SignalP"/>
    </source>
</evidence>
<accession>A0A7H0VDF3</accession>
<feature type="domain" description="DUF4842" evidence="2">
    <location>
        <begin position="372"/>
        <end position="559"/>
    </location>
</feature>
<protein>
    <submittedName>
        <fullName evidence="3">LruC domain-containing protein</fullName>
    </submittedName>
</protein>
<dbReference type="AlphaFoldDB" id="A0A7H0VDF3"/>
<gene>
    <name evidence="3" type="ORF">H4K34_15435</name>
</gene>
<feature type="chain" id="PRO_5028889450" evidence="1">
    <location>
        <begin position="20"/>
        <end position="573"/>
    </location>
</feature>
<dbReference type="NCBIfam" id="TIGR04456">
    <property type="entry name" value="LruC_dom"/>
    <property type="match status" value="1"/>
</dbReference>
<name>A0A7H0VDF3_9FLAO</name>
<dbReference type="Proteomes" id="UP000516305">
    <property type="component" value="Chromosome"/>
</dbReference>
<evidence type="ECO:0000313" key="4">
    <source>
        <dbReference type="Proteomes" id="UP000516305"/>
    </source>
</evidence>
<feature type="signal peptide" evidence="1">
    <location>
        <begin position="1"/>
        <end position="19"/>
    </location>
</feature>
<keyword evidence="4" id="KW-1185">Reference proteome</keyword>
<proteinExistence type="predicted"/>
<dbReference type="Pfam" id="PF16130">
    <property type="entry name" value="DUF4842"/>
    <property type="match status" value="1"/>
</dbReference>
<keyword evidence="1" id="KW-0732">Signal</keyword>
<sequence length="573" mass="63324">MMKKLAPILILALAFQACSEDKSNQQNPIVAQSFDELTVSKNFNWSSSDQIQMEVELKESSLFPMDLQGTKLEIRNELGDRLALATIDHYNRAHFSVLLPDNSNGFYFHLNATGQSWPLELKKNVVLQISDPLDQIASSSNKVLGKQAFTGTPPGTNMLGNAGFEQTVAYKNVGYSFDPTSGTANDQKWYVTDNEFSQPQQNGSKVFKVDNNRWTHLWQIHTVQPGDSIYLSSDYHGYVRAYLFFYSNANSSYAQSSTSKVLSSSDKVIGTVVPNNSTVVVALFNLYDNAWIDNAFLSNPAAITDTDNDGVADGDDDFPNDPTRAYLSYYPTVGRQTIAYEDMWPLKGDYDFNDMVVNVKSSLVKNGDDEWVSAEYEIALDAFGGGIESGLALRLTNSAKNTMSSIISSVSGDASLDPDVTNGIILFSDPDQVRSQYYNNTEAGRMADPDTIRFTINFLANNNGASFLNDFYIFHKNQRGREIHLSGFSGTAAADANLYNTGDDVNGTYKTTTGLPWAMDIVLDGENFRHPMEKVDMITAYPRFSLWAGSAGAQNSDWFQTPNLSDIIDLGGL</sequence>
<evidence type="ECO:0000313" key="3">
    <source>
        <dbReference type="EMBL" id="QNR23751.1"/>
    </source>
</evidence>
<dbReference type="InterPro" id="IPR032295">
    <property type="entry name" value="DUF4842"/>
</dbReference>
<reference evidence="3 4" key="1">
    <citation type="submission" date="2020-08" db="EMBL/GenBank/DDBJ databases">
        <title>Croceimicrobium hydrocarbonivorans gen. nov., sp. nov., a novel marine bacterium isolated from a bacterial consortium that degrades polyethylene terephthalate.</title>
        <authorList>
            <person name="Liu R."/>
        </authorList>
    </citation>
    <scope>NUCLEOTIDE SEQUENCE [LARGE SCALE GENOMIC DNA]</scope>
    <source>
        <strain evidence="3 4">A20-9</strain>
    </source>
</reference>
<evidence type="ECO:0000259" key="2">
    <source>
        <dbReference type="Pfam" id="PF16130"/>
    </source>
</evidence>
<dbReference type="PROSITE" id="PS51257">
    <property type="entry name" value="PROKAR_LIPOPROTEIN"/>
    <property type="match status" value="1"/>
</dbReference>
<dbReference type="RefSeq" id="WP_210758286.1">
    <property type="nucleotide sequence ID" value="NZ_CP060139.1"/>
</dbReference>
<dbReference type="KEGG" id="chyd:H4K34_15435"/>